<evidence type="ECO:0008006" key="3">
    <source>
        <dbReference type="Google" id="ProtNLM"/>
    </source>
</evidence>
<keyword evidence="2" id="KW-1185">Reference proteome</keyword>
<accession>A0A2W1BQT6</accession>
<gene>
    <name evidence="1" type="primary">HaOG203350</name>
    <name evidence="1" type="ORF">B5X24_HaOG203350</name>
</gene>
<protein>
    <recommendedName>
        <fullName evidence="3">Mutant cadherin</fullName>
    </recommendedName>
</protein>
<name>A0A2W1BQT6_HELAM</name>
<dbReference type="EMBL" id="KZ149928">
    <property type="protein sequence ID" value="PZC77472.1"/>
    <property type="molecule type" value="Genomic_DNA"/>
</dbReference>
<proteinExistence type="predicted"/>
<organism evidence="1 2">
    <name type="scientific">Helicoverpa armigera</name>
    <name type="common">Cotton bollworm</name>
    <name type="synonym">Heliothis armigera</name>
    <dbReference type="NCBI Taxonomy" id="29058"/>
    <lineage>
        <taxon>Eukaryota</taxon>
        <taxon>Metazoa</taxon>
        <taxon>Ecdysozoa</taxon>
        <taxon>Arthropoda</taxon>
        <taxon>Hexapoda</taxon>
        <taxon>Insecta</taxon>
        <taxon>Pterygota</taxon>
        <taxon>Neoptera</taxon>
        <taxon>Endopterygota</taxon>
        <taxon>Lepidoptera</taxon>
        <taxon>Glossata</taxon>
        <taxon>Ditrysia</taxon>
        <taxon>Noctuoidea</taxon>
        <taxon>Noctuidae</taxon>
        <taxon>Heliothinae</taxon>
        <taxon>Helicoverpa</taxon>
    </lineage>
</organism>
<reference evidence="1 2" key="1">
    <citation type="journal article" date="2017" name="BMC Biol.">
        <title>Genomic innovations, transcriptional plasticity and gene loss underlying the evolution and divergence of two highly polyphagous and invasive Helicoverpa pest species.</title>
        <authorList>
            <person name="Pearce S.L."/>
            <person name="Clarke D.F."/>
            <person name="East P.D."/>
            <person name="Elfekih S."/>
            <person name="Gordon K.H."/>
            <person name="Jermiin L.S."/>
            <person name="McGaughran A."/>
            <person name="Oakeshott J.G."/>
            <person name="Papanikolaou A."/>
            <person name="Perera O.P."/>
            <person name="Rane R.V."/>
            <person name="Richards S."/>
            <person name="Tay W.T."/>
            <person name="Walsh T.K."/>
            <person name="Anderson A."/>
            <person name="Anderson C.J."/>
            <person name="Asgari S."/>
            <person name="Board P.G."/>
            <person name="Bretschneider A."/>
            <person name="Campbell P.M."/>
            <person name="Chertemps T."/>
            <person name="Christeller J.T."/>
            <person name="Coppin C.W."/>
            <person name="Downes S.J."/>
            <person name="Duan G."/>
            <person name="Farnsworth C.A."/>
            <person name="Good R.T."/>
            <person name="Han L.B."/>
            <person name="Han Y.C."/>
            <person name="Hatje K."/>
            <person name="Horne I."/>
            <person name="Huang Y.P."/>
            <person name="Hughes D.S."/>
            <person name="Jacquin-Joly E."/>
            <person name="James W."/>
            <person name="Jhangiani S."/>
            <person name="Kollmar M."/>
            <person name="Kuwar S.S."/>
            <person name="Li S."/>
            <person name="Liu N.Y."/>
            <person name="Maibeche M.T."/>
            <person name="Miller J.R."/>
            <person name="Montagne N."/>
            <person name="Perry T."/>
            <person name="Qu J."/>
            <person name="Song S.V."/>
            <person name="Sutton G.G."/>
            <person name="Vogel H."/>
            <person name="Walenz B.P."/>
            <person name="Xu W."/>
            <person name="Zhang H.J."/>
            <person name="Zou Z."/>
            <person name="Batterham P."/>
            <person name="Edwards O.R."/>
            <person name="Feyereisen R."/>
            <person name="Gibbs R.A."/>
            <person name="Heckel D.G."/>
            <person name="McGrath A."/>
            <person name="Robin C."/>
            <person name="Scherer S.E."/>
            <person name="Worley K.C."/>
            <person name="Wu Y.D."/>
        </authorList>
    </citation>
    <scope>NUCLEOTIDE SEQUENCE [LARGE SCALE GENOMIC DNA]</scope>
    <source>
        <strain evidence="1">Harm_GR_Male_#8</strain>
        <tissue evidence="1">Whole organism</tissue>
    </source>
</reference>
<evidence type="ECO:0000313" key="2">
    <source>
        <dbReference type="Proteomes" id="UP000249218"/>
    </source>
</evidence>
<dbReference type="Proteomes" id="UP000249218">
    <property type="component" value="Unassembled WGS sequence"/>
</dbReference>
<dbReference type="AlphaFoldDB" id="A0A2W1BQT6"/>
<feature type="non-terminal residue" evidence="1">
    <location>
        <position position="388"/>
    </location>
</feature>
<evidence type="ECO:0000313" key="1">
    <source>
        <dbReference type="EMBL" id="PZC77472.1"/>
    </source>
</evidence>
<sequence>MSSVVKCNNCNVVINEVLAFICNKIDVMDEESISRICISAFSESEVKIAKDLLYDSISTTRRKITRKRDGKTLREIDDIICLLKETDPEEIPIFVARDLQKLPPVLFDHVDVTRLLKDLLKMQCEIKQIKEHYVTEEQLQPLKSEIEELNNRITTCTINSEDITSVNSHQELVNSSITIPNHNKNELGKQQQNMNERGAPRLSYQKSAKAPVKTPEVDPNITEREPSARVAAVLELQGQKDTRHEANPTISEREPIAHVSRVAPASRGHTATSSVQMRQKSFAEVTQEGIWKNESQSHEWIQVQRKRYRNRFIANRGNAIVTSDSNFKAADIKIPIYIYNVAKAVPVCSIVEYVKNKTNIEVMIEKMNMTIEKEYDSYKIFIPRNKLD</sequence>